<organism evidence="3 4">
    <name type="scientific">Vitis rotundifolia</name>
    <name type="common">Muscadine grape</name>
    <dbReference type="NCBI Taxonomy" id="103349"/>
    <lineage>
        <taxon>Eukaryota</taxon>
        <taxon>Viridiplantae</taxon>
        <taxon>Streptophyta</taxon>
        <taxon>Embryophyta</taxon>
        <taxon>Tracheophyta</taxon>
        <taxon>Spermatophyta</taxon>
        <taxon>Magnoliopsida</taxon>
        <taxon>eudicotyledons</taxon>
        <taxon>Gunneridae</taxon>
        <taxon>Pentapetalae</taxon>
        <taxon>rosids</taxon>
        <taxon>Vitales</taxon>
        <taxon>Vitaceae</taxon>
        <taxon>Viteae</taxon>
        <taxon>Vitis</taxon>
    </lineage>
</organism>
<dbReference type="AlphaFoldDB" id="A0AA38YR31"/>
<feature type="region of interest" description="Disordered" evidence="2">
    <location>
        <begin position="319"/>
        <end position="410"/>
    </location>
</feature>
<dbReference type="PANTHER" id="PTHR35992:SF1">
    <property type="entry name" value="CYTOMATRIX PROTEIN-LIKE PROTEIN"/>
    <property type="match status" value="1"/>
</dbReference>
<evidence type="ECO:0000313" key="3">
    <source>
        <dbReference type="EMBL" id="KAJ9674983.1"/>
    </source>
</evidence>
<dbReference type="PANTHER" id="PTHR35992">
    <property type="entry name" value="CYTOMATRIX PROTEIN-LIKE PROTEIN"/>
    <property type="match status" value="1"/>
</dbReference>
<feature type="coiled-coil region" evidence="1">
    <location>
        <begin position="249"/>
        <end position="311"/>
    </location>
</feature>
<feature type="compositionally biased region" description="Basic and acidic residues" evidence="2">
    <location>
        <begin position="345"/>
        <end position="381"/>
    </location>
</feature>
<sequence length="410" mass="47146">MATYKDSHVSSDRKKWQKIFNALVHLLQTQQTQVESLAKERKLLEDRIKFQYDRWLSDVHSLQDQIAQMGMEFTVQEKERLVEAAKSDLLMGLKKREVSLCKLKLESTDDELADFKMLIDFLSHECLDPKVSSIASCGDLVMVFLFQIECKHSNDLQDDYQGISKVGDKEKGSRGDNNLKSAKTNKEEEQRAKKLEGEVRKLKREYENLASRNSAEVSALLAEQNFVWNQYKIMESNYSNKLNSKHVEVEQANEKIDNLLVGMEQLESLNNEKDDKIVKLKTDLAKMETETKKKNEEISRLSKEVELLRKSRSASVTPILNRCTEKQKTSIQGKNKSWIGRNISIKKETPASEKNTEKKKESSASEKNTEKKSRGSKRKEINATPTSETPRLFTSTFKIPKLKNSSPQIM</sequence>
<accession>A0AA38YR31</accession>
<gene>
    <name evidence="3" type="ORF">PVL29_024097</name>
</gene>
<dbReference type="Proteomes" id="UP001168098">
    <property type="component" value="Unassembled WGS sequence"/>
</dbReference>
<comment type="caution">
    <text evidence="3">The sequence shown here is derived from an EMBL/GenBank/DDBJ whole genome shotgun (WGS) entry which is preliminary data.</text>
</comment>
<feature type="region of interest" description="Disordered" evidence="2">
    <location>
        <begin position="164"/>
        <end position="192"/>
    </location>
</feature>
<keyword evidence="4" id="KW-1185">Reference proteome</keyword>
<dbReference type="EMBL" id="JARBHA010000018">
    <property type="protein sequence ID" value="KAJ9674983.1"/>
    <property type="molecule type" value="Genomic_DNA"/>
</dbReference>
<evidence type="ECO:0000256" key="1">
    <source>
        <dbReference type="SAM" id="Coils"/>
    </source>
</evidence>
<reference evidence="3 4" key="1">
    <citation type="journal article" date="2023" name="BMC Biotechnol.">
        <title>Vitis rotundifolia cv Carlos genome sequencing.</title>
        <authorList>
            <person name="Huff M."/>
            <person name="Hulse-Kemp A."/>
            <person name="Scheffler B."/>
            <person name="Youngblood R."/>
            <person name="Simpson S."/>
            <person name="Babiker E."/>
            <person name="Staton M."/>
        </authorList>
    </citation>
    <scope>NUCLEOTIDE SEQUENCE [LARGE SCALE GENOMIC DNA]</scope>
    <source>
        <tissue evidence="3">Leaf</tissue>
    </source>
</reference>
<feature type="compositionally biased region" description="Polar residues" evidence="2">
    <location>
        <begin position="383"/>
        <end position="410"/>
    </location>
</feature>
<name>A0AA38YR31_VITRO</name>
<keyword evidence="1" id="KW-0175">Coiled coil</keyword>
<proteinExistence type="predicted"/>
<evidence type="ECO:0000256" key="2">
    <source>
        <dbReference type="SAM" id="MobiDB-lite"/>
    </source>
</evidence>
<protein>
    <submittedName>
        <fullName evidence="3">Uncharacterized protein</fullName>
    </submittedName>
</protein>
<evidence type="ECO:0000313" key="4">
    <source>
        <dbReference type="Proteomes" id="UP001168098"/>
    </source>
</evidence>